<dbReference type="RefSeq" id="WP_099156020.1">
    <property type="nucleotide sequence ID" value="NZ_PDUD01000111.1"/>
</dbReference>
<proteinExistence type="predicted"/>
<dbReference type="AlphaFoldDB" id="A0A2D0MWB9"/>
<accession>A0A2D0MWB9</accession>
<gene>
    <name evidence="1" type="ORF">CRP01_41625</name>
</gene>
<comment type="caution">
    <text evidence="1">The sequence shown here is derived from an EMBL/GenBank/DDBJ whole genome shotgun (WGS) entry which is preliminary data.</text>
</comment>
<evidence type="ECO:0000313" key="1">
    <source>
        <dbReference type="EMBL" id="PHN00554.1"/>
    </source>
</evidence>
<reference evidence="1 2" key="1">
    <citation type="submission" date="2017-10" db="EMBL/GenBank/DDBJ databases">
        <title>The draft genome sequence of Lewinella nigricans NBRC 102662.</title>
        <authorList>
            <person name="Wang K."/>
        </authorList>
    </citation>
    <scope>NUCLEOTIDE SEQUENCE [LARGE SCALE GENOMIC DNA]</scope>
    <source>
        <strain evidence="1 2">NBRC 102662</strain>
    </source>
</reference>
<name>A0A2D0MWB9_FLAN2</name>
<keyword evidence="2" id="KW-1185">Reference proteome</keyword>
<organism evidence="1 2">
    <name type="scientific">Flavilitoribacter nigricans (strain ATCC 23147 / DSM 23189 / NBRC 102662 / NCIMB 1420 / SS-2)</name>
    <name type="common">Lewinella nigricans</name>
    <dbReference type="NCBI Taxonomy" id="1122177"/>
    <lineage>
        <taxon>Bacteria</taxon>
        <taxon>Pseudomonadati</taxon>
        <taxon>Bacteroidota</taxon>
        <taxon>Saprospiria</taxon>
        <taxon>Saprospirales</taxon>
        <taxon>Lewinellaceae</taxon>
        <taxon>Flavilitoribacter</taxon>
    </lineage>
</organism>
<dbReference type="EMBL" id="PDUD01000111">
    <property type="protein sequence ID" value="PHN00554.1"/>
    <property type="molecule type" value="Genomic_DNA"/>
</dbReference>
<dbReference type="Proteomes" id="UP000223913">
    <property type="component" value="Unassembled WGS sequence"/>
</dbReference>
<evidence type="ECO:0000313" key="2">
    <source>
        <dbReference type="Proteomes" id="UP000223913"/>
    </source>
</evidence>
<sequence>MNPRVEKVYKENRQILDSIIGLEIKSAIEEQYFFEGKLQEESRGTLKLEFSTGEQITLSCDADAESIRIQRGGFLDKSSLEKDFKDGRYHWKEKEFLRKEELQAFGYIQGTEIEITTWGQREIQTGCRLTLKSGDFIHIWTTPSDNIFYGINHEPIYDQEKDMEIRLKK</sequence>
<protein>
    <submittedName>
        <fullName evidence="1">Uncharacterized protein</fullName>
    </submittedName>
</protein>